<sequence>MATVTFIVAETLLPVTSLWVYCTMFLPSVSTDDRLVFCFYAHNRHYGSTACCESGHDPRRKLSPMTPCVPVSTDI</sequence>
<evidence type="ECO:0000313" key="2">
    <source>
        <dbReference type="EMBL" id="MXU83417.1"/>
    </source>
</evidence>
<organism evidence="2">
    <name type="scientific">Ixodes ricinus</name>
    <name type="common">Common tick</name>
    <name type="synonym">Acarus ricinus</name>
    <dbReference type="NCBI Taxonomy" id="34613"/>
    <lineage>
        <taxon>Eukaryota</taxon>
        <taxon>Metazoa</taxon>
        <taxon>Ecdysozoa</taxon>
        <taxon>Arthropoda</taxon>
        <taxon>Chelicerata</taxon>
        <taxon>Arachnida</taxon>
        <taxon>Acari</taxon>
        <taxon>Parasitiformes</taxon>
        <taxon>Ixodida</taxon>
        <taxon>Ixodoidea</taxon>
        <taxon>Ixodidae</taxon>
        <taxon>Ixodinae</taxon>
        <taxon>Ixodes</taxon>
    </lineage>
</organism>
<feature type="signal peptide" evidence="1">
    <location>
        <begin position="1"/>
        <end position="17"/>
    </location>
</feature>
<dbReference type="AlphaFoldDB" id="A0A6B0U2K1"/>
<protein>
    <submittedName>
        <fullName evidence="2">Putative secreted protein</fullName>
    </submittedName>
</protein>
<reference evidence="2" key="1">
    <citation type="submission" date="2019-12" db="EMBL/GenBank/DDBJ databases">
        <title>An insight into the sialome of adult female Ixodes ricinus ticks feeding for 6 days.</title>
        <authorList>
            <person name="Perner J."/>
            <person name="Ribeiro J.M.C."/>
        </authorList>
    </citation>
    <scope>NUCLEOTIDE SEQUENCE</scope>
    <source>
        <strain evidence="2">Semi-engorged</strain>
        <tissue evidence="2">Salivary glands</tissue>
    </source>
</reference>
<dbReference type="EMBL" id="GIFC01001334">
    <property type="protein sequence ID" value="MXU83417.1"/>
    <property type="molecule type" value="Transcribed_RNA"/>
</dbReference>
<name>A0A6B0U2K1_IXORI</name>
<feature type="chain" id="PRO_5025425044" evidence="1">
    <location>
        <begin position="18"/>
        <end position="75"/>
    </location>
</feature>
<accession>A0A6B0U2K1</accession>
<keyword evidence="1" id="KW-0732">Signal</keyword>
<proteinExistence type="predicted"/>
<evidence type="ECO:0000256" key="1">
    <source>
        <dbReference type="SAM" id="SignalP"/>
    </source>
</evidence>